<dbReference type="NCBIfam" id="NF006537">
    <property type="entry name" value="PRK09027.1"/>
    <property type="match status" value="1"/>
</dbReference>
<dbReference type="InterPro" id="IPR002125">
    <property type="entry name" value="CMP_dCMP_dom"/>
</dbReference>
<dbReference type="PANTHER" id="PTHR11644:SF2">
    <property type="entry name" value="CYTIDINE DEAMINASE"/>
    <property type="match status" value="1"/>
</dbReference>
<keyword evidence="4 6" id="KW-0378">Hydrolase</keyword>
<feature type="binding site" evidence="6 9">
    <location>
        <position position="131"/>
    </location>
    <ligand>
        <name>Zn(2+)</name>
        <dbReference type="ChEBI" id="CHEBI:29105"/>
        <note>catalytic</note>
    </ligand>
</feature>
<gene>
    <name evidence="6" type="primary">cdd</name>
    <name evidence="11" type="ORF">EDC91_1025</name>
</gene>
<dbReference type="FunFam" id="3.40.140.10:FF:000007">
    <property type="entry name" value="Cytidine deaminase"/>
    <property type="match status" value="1"/>
</dbReference>
<evidence type="ECO:0000256" key="2">
    <source>
        <dbReference type="ARBA" id="ARBA00011738"/>
    </source>
</evidence>
<dbReference type="PROSITE" id="PS51747">
    <property type="entry name" value="CYT_DCMP_DEAMINASES_2"/>
    <property type="match status" value="2"/>
</dbReference>
<comment type="caution">
    <text evidence="11">The sequence shown here is derived from an EMBL/GenBank/DDBJ whole genome shotgun (WGS) entry which is preliminary data.</text>
</comment>
<comment type="cofactor">
    <cofactor evidence="6 9">
        <name>Zn(2+)</name>
        <dbReference type="ChEBI" id="CHEBI:29105"/>
    </cofactor>
    <text evidence="6 9">Binds 1 zinc ion.</text>
</comment>
<evidence type="ECO:0000256" key="9">
    <source>
        <dbReference type="PIRSR" id="PIRSR006334-3"/>
    </source>
</evidence>
<dbReference type="OrthoDB" id="9795347at2"/>
<comment type="catalytic activity">
    <reaction evidence="6">
        <text>2'-deoxycytidine + H2O + H(+) = 2'-deoxyuridine + NH4(+)</text>
        <dbReference type="Rhea" id="RHEA:13433"/>
        <dbReference type="ChEBI" id="CHEBI:15377"/>
        <dbReference type="ChEBI" id="CHEBI:15378"/>
        <dbReference type="ChEBI" id="CHEBI:15698"/>
        <dbReference type="ChEBI" id="CHEBI:16450"/>
        <dbReference type="ChEBI" id="CHEBI:28938"/>
        <dbReference type="EC" id="3.5.4.5"/>
    </reaction>
</comment>
<evidence type="ECO:0000256" key="1">
    <source>
        <dbReference type="ARBA" id="ARBA00006576"/>
    </source>
</evidence>
<dbReference type="Pfam" id="PF08211">
    <property type="entry name" value="dCMP_cyt_deam_2"/>
    <property type="match status" value="1"/>
</dbReference>
<dbReference type="PROSITE" id="PS00903">
    <property type="entry name" value="CYT_DCMP_DEAMINASES_1"/>
    <property type="match status" value="1"/>
</dbReference>
<evidence type="ECO:0000256" key="5">
    <source>
        <dbReference type="ARBA" id="ARBA00022833"/>
    </source>
</evidence>
<comment type="function">
    <text evidence="6">This enzyme scavenges exogenous and endogenous cytidine and 2'-deoxycytidine for UMP synthesis.</text>
</comment>
<feature type="domain" description="CMP/dCMP-type deaminase" evidence="10">
    <location>
        <begin position="186"/>
        <end position="296"/>
    </location>
</feature>
<feature type="active site" description="Proton donor" evidence="6 7">
    <location>
        <position position="103"/>
    </location>
</feature>
<dbReference type="GO" id="GO:0072527">
    <property type="term" value="P:pyrimidine-containing compound metabolic process"/>
    <property type="evidence" value="ECO:0007669"/>
    <property type="project" value="UniProtKB-ARBA"/>
</dbReference>
<evidence type="ECO:0000256" key="7">
    <source>
        <dbReference type="PIRSR" id="PIRSR006334-1"/>
    </source>
</evidence>
<dbReference type="InterPro" id="IPR013171">
    <property type="entry name" value="Cyd/dCyd_deaminase_Zn-bd"/>
</dbReference>
<keyword evidence="5 6" id="KW-0862">Zinc</keyword>
<feature type="binding site" evidence="6 9">
    <location>
        <position position="128"/>
    </location>
    <ligand>
        <name>Zn(2+)</name>
        <dbReference type="ChEBI" id="CHEBI:29105"/>
        <note>catalytic</note>
    </ligand>
</feature>
<feature type="binding site" evidence="6 9">
    <location>
        <position position="101"/>
    </location>
    <ligand>
        <name>Zn(2+)</name>
        <dbReference type="ChEBI" id="CHEBI:29105"/>
        <note>catalytic</note>
    </ligand>
</feature>
<evidence type="ECO:0000313" key="11">
    <source>
        <dbReference type="EMBL" id="TCN90096.1"/>
    </source>
</evidence>
<feature type="domain" description="CMP/dCMP-type deaminase" evidence="10">
    <location>
        <begin position="47"/>
        <end position="167"/>
    </location>
</feature>
<keyword evidence="3 6" id="KW-0479">Metal-binding</keyword>
<dbReference type="RefSeq" id="WP_133037537.1">
    <property type="nucleotide sequence ID" value="NZ_SLWF01000002.1"/>
</dbReference>
<protein>
    <recommendedName>
        <fullName evidence="6">Cytidine deaminase</fullName>
        <ecNumber evidence="6">3.5.4.5</ecNumber>
    </recommendedName>
    <alternativeName>
        <fullName evidence="6">Cytidine aminohydrolase</fullName>
        <shortName evidence="6">CDA</shortName>
    </alternativeName>
</protein>
<sequence length="296" mass="31971">MQNRFIRGINRLPQSLSSVLVPMLGEAFAGHFDAQQLAHLQHASGLNESQLLNALLPIAAAMSVAPISDFYVGAIAKGQSGAVYMGANLELAGEALCHSVHAEQNAISHAWLSGETQITDIWVNASPCGHCRQFMNELVAGASIRIHLPEQQTAPLAHYLPYGFGPKDLGINFPLLTKQQIELAFESSDPMVIEALDHASLSYAPYSLSHSAVVLEMTDGVTFCGRYAENAAFNPSMMPMQMALANLIRHNRDFADIKRAMLLESSAGKLSLVDMSMDALHAVANVELKHVVVSPL</sequence>
<dbReference type="GO" id="GO:0008270">
    <property type="term" value="F:zinc ion binding"/>
    <property type="evidence" value="ECO:0007669"/>
    <property type="project" value="UniProtKB-UniRule"/>
</dbReference>
<evidence type="ECO:0000259" key="10">
    <source>
        <dbReference type="PROSITE" id="PS51747"/>
    </source>
</evidence>
<evidence type="ECO:0000256" key="6">
    <source>
        <dbReference type="HAMAP-Rule" id="MF_01558"/>
    </source>
</evidence>
<dbReference type="GO" id="GO:0055086">
    <property type="term" value="P:nucleobase-containing small molecule metabolic process"/>
    <property type="evidence" value="ECO:0007669"/>
    <property type="project" value="UniProtKB-ARBA"/>
</dbReference>
<evidence type="ECO:0000256" key="4">
    <source>
        <dbReference type="ARBA" id="ARBA00022801"/>
    </source>
</evidence>
<dbReference type="Pfam" id="PF00383">
    <property type="entry name" value="dCMP_cyt_deam_1"/>
    <property type="match status" value="1"/>
</dbReference>
<dbReference type="Proteomes" id="UP000294832">
    <property type="component" value="Unassembled WGS sequence"/>
</dbReference>
<comment type="similarity">
    <text evidence="1 6">Belongs to the cytidine and deoxycytidylate deaminase family.</text>
</comment>
<comment type="catalytic activity">
    <reaction evidence="6">
        <text>cytidine + H2O + H(+) = uridine + NH4(+)</text>
        <dbReference type="Rhea" id="RHEA:16069"/>
        <dbReference type="ChEBI" id="CHEBI:15377"/>
        <dbReference type="ChEBI" id="CHEBI:15378"/>
        <dbReference type="ChEBI" id="CHEBI:16704"/>
        <dbReference type="ChEBI" id="CHEBI:17562"/>
        <dbReference type="ChEBI" id="CHEBI:28938"/>
        <dbReference type="EC" id="3.5.4.5"/>
    </reaction>
</comment>
<organism evidence="11 12">
    <name type="scientific">Shewanella fodinae</name>
    <dbReference type="NCBI Taxonomy" id="552357"/>
    <lineage>
        <taxon>Bacteria</taxon>
        <taxon>Pseudomonadati</taxon>
        <taxon>Pseudomonadota</taxon>
        <taxon>Gammaproteobacteria</taxon>
        <taxon>Alteromonadales</taxon>
        <taxon>Shewanellaceae</taxon>
        <taxon>Shewanella</taxon>
    </lineage>
</organism>
<name>A0A4R2FKJ3_9GAMM</name>
<dbReference type="EC" id="3.5.4.5" evidence="6"/>
<dbReference type="AlphaFoldDB" id="A0A4R2FKJ3"/>
<keyword evidence="12" id="KW-1185">Reference proteome</keyword>
<dbReference type="InterPro" id="IPR020797">
    <property type="entry name" value="Cytidine_deaminase_bacteria"/>
</dbReference>
<accession>A0A4R2FKJ3</accession>
<dbReference type="CDD" id="cd01283">
    <property type="entry name" value="cytidine_deaminase"/>
    <property type="match status" value="1"/>
</dbReference>
<evidence type="ECO:0000256" key="3">
    <source>
        <dbReference type="ARBA" id="ARBA00022723"/>
    </source>
</evidence>
<comment type="subunit">
    <text evidence="2 6">Homodimer.</text>
</comment>
<dbReference type="HAMAP" id="MF_01558">
    <property type="entry name" value="Cyt_deam"/>
    <property type="match status" value="1"/>
</dbReference>
<dbReference type="GO" id="GO:0042802">
    <property type="term" value="F:identical protein binding"/>
    <property type="evidence" value="ECO:0007669"/>
    <property type="project" value="UniProtKB-ARBA"/>
</dbReference>
<feature type="binding site" evidence="6 8">
    <location>
        <begin position="88"/>
        <end position="90"/>
    </location>
    <ligand>
        <name>substrate</name>
    </ligand>
</feature>
<dbReference type="InterPro" id="IPR050202">
    <property type="entry name" value="Cyt/Deoxycyt_deaminase"/>
</dbReference>
<evidence type="ECO:0000256" key="8">
    <source>
        <dbReference type="PIRSR" id="PIRSR006334-2"/>
    </source>
</evidence>
<dbReference type="Gene3D" id="3.40.140.10">
    <property type="entry name" value="Cytidine Deaminase, domain 2"/>
    <property type="match status" value="2"/>
</dbReference>
<dbReference type="GO" id="GO:0004126">
    <property type="term" value="F:cytidine deaminase activity"/>
    <property type="evidence" value="ECO:0007669"/>
    <property type="project" value="UniProtKB-UniRule"/>
</dbReference>
<evidence type="ECO:0000313" key="12">
    <source>
        <dbReference type="Proteomes" id="UP000294832"/>
    </source>
</evidence>
<proteinExistence type="inferred from homology"/>
<reference evidence="11 12" key="1">
    <citation type="submission" date="2019-03" db="EMBL/GenBank/DDBJ databases">
        <title>Freshwater and sediment microbial communities from various areas in North America, analyzing microbe dynamics in response to fracking.</title>
        <authorList>
            <person name="Lamendella R."/>
        </authorList>
    </citation>
    <scope>NUCLEOTIDE SEQUENCE [LARGE SCALE GENOMIC DNA]</scope>
    <source>
        <strain evidence="11 12">74A</strain>
    </source>
</reference>
<dbReference type="EMBL" id="SLWF01000002">
    <property type="protein sequence ID" value="TCN90096.1"/>
    <property type="molecule type" value="Genomic_DNA"/>
</dbReference>
<dbReference type="PANTHER" id="PTHR11644">
    <property type="entry name" value="CYTIDINE DEAMINASE"/>
    <property type="match status" value="1"/>
</dbReference>
<dbReference type="GO" id="GO:0005829">
    <property type="term" value="C:cytosol"/>
    <property type="evidence" value="ECO:0007669"/>
    <property type="project" value="TreeGrafter"/>
</dbReference>
<dbReference type="InterPro" id="IPR016193">
    <property type="entry name" value="Cytidine_deaminase-like"/>
</dbReference>
<dbReference type="SUPFAM" id="SSF53927">
    <property type="entry name" value="Cytidine deaminase-like"/>
    <property type="match status" value="2"/>
</dbReference>
<dbReference type="InterPro" id="IPR016192">
    <property type="entry name" value="APOBEC/CMP_deaminase_Zn-bd"/>
</dbReference>
<dbReference type="PIRSF" id="PIRSF006334">
    <property type="entry name" value="Cdd_plus_pseudo"/>
    <property type="match status" value="1"/>
</dbReference>